<dbReference type="PANTHER" id="PTHR40465:SF1">
    <property type="entry name" value="DUF6534 DOMAIN-CONTAINING PROTEIN"/>
    <property type="match status" value="1"/>
</dbReference>
<keyword evidence="5" id="KW-1185">Reference proteome</keyword>
<feature type="transmembrane region" description="Helical" evidence="2">
    <location>
        <begin position="48"/>
        <end position="71"/>
    </location>
</feature>
<feature type="transmembrane region" description="Helical" evidence="2">
    <location>
        <begin position="159"/>
        <end position="179"/>
    </location>
</feature>
<dbReference type="EMBL" id="JBANRG010000026">
    <property type="protein sequence ID" value="KAK7453507.1"/>
    <property type="molecule type" value="Genomic_DNA"/>
</dbReference>
<feature type="transmembrane region" description="Helical" evidence="2">
    <location>
        <begin position="200"/>
        <end position="219"/>
    </location>
</feature>
<organism evidence="4 5">
    <name type="scientific">Marasmiellus scandens</name>
    <dbReference type="NCBI Taxonomy" id="2682957"/>
    <lineage>
        <taxon>Eukaryota</taxon>
        <taxon>Fungi</taxon>
        <taxon>Dikarya</taxon>
        <taxon>Basidiomycota</taxon>
        <taxon>Agaricomycotina</taxon>
        <taxon>Agaricomycetes</taxon>
        <taxon>Agaricomycetidae</taxon>
        <taxon>Agaricales</taxon>
        <taxon>Marasmiineae</taxon>
        <taxon>Omphalotaceae</taxon>
        <taxon>Marasmiellus</taxon>
    </lineage>
</organism>
<evidence type="ECO:0000256" key="1">
    <source>
        <dbReference type="SAM" id="MobiDB-lite"/>
    </source>
</evidence>
<evidence type="ECO:0000313" key="4">
    <source>
        <dbReference type="EMBL" id="KAK7453507.1"/>
    </source>
</evidence>
<protein>
    <recommendedName>
        <fullName evidence="3">DUF6534 domain-containing protein</fullName>
    </recommendedName>
</protein>
<feature type="transmembrane region" description="Helical" evidence="2">
    <location>
        <begin position="117"/>
        <end position="139"/>
    </location>
</feature>
<feature type="domain" description="DUF6534" evidence="3">
    <location>
        <begin position="164"/>
        <end position="251"/>
    </location>
</feature>
<name>A0ABR1J817_9AGAR</name>
<evidence type="ECO:0000259" key="3">
    <source>
        <dbReference type="Pfam" id="PF20152"/>
    </source>
</evidence>
<evidence type="ECO:0000256" key="2">
    <source>
        <dbReference type="SAM" id="Phobius"/>
    </source>
</evidence>
<reference evidence="4 5" key="1">
    <citation type="submission" date="2024-01" db="EMBL/GenBank/DDBJ databases">
        <title>A draft genome for the cacao thread blight pathogen Marasmiellus scandens.</title>
        <authorList>
            <person name="Baruah I.K."/>
            <person name="Leung J."/>
            <person name="Bukari Y."/>
            <person name="Amoako-Attah I."/>
            <person name="Meinhardt L.W."/>
            <person name="Bailey B.A."/>
            <person name="Cohen S.P."/>
        </authorList>
    </citation>
    <scope>NUCLEOTIDE SEQUENCE [LARGE SCALE GENOMIC DNA]</scope>
    <source>
        <strain evidence="4 5">GH-19</strain>
    </source>
</reference>
<dbReference type="Proteomes" id="UP001498398">
    <property type="component" value="Unassembled WGS sequence"/>
</dbReference>
<accession>A0ABR1J817</accession>
<feature type="compositionally biased region" description="Polar residues" evidence="1">
    <location>
        <begin position="272"/>
        <end position="286"/>
    </location>
</feature>
<dbReference type="PANTHER" id="PTHR40465">
    <property type="entry name" value="CHROMOSOME 1, WHOLE GENOME SHOTGUN SEQUENCE"/>
    <property type="match status" value="1"/>
</dbReference>
<feature type="region of interest" description="Disordered" evidence="1">
    <location>
        <begin position="268"/>
        <end position="304"/>
    </location>
</feature>
<keyword evidence="2" id="KW-1133">Transmembrane helix</keyword>
<comment type="caution">
    <text evidence="4">The sequence shown here is derived from an EMBL/GenBank/DDBJ whole genome shotgun (WGS) entry which is preliminary data.</text>
</comment>
<sequence>MASPLAPTYGIWLVSLFLATILYGIALLQTWLYFHWYPKDHWGVKSTIILLLVLETLHICFFFAGTYHALIDHFGRFDLLTEISWLDETQLLAGYLSAFVVQVYFGYKIYLLDNKKLFVTGLIMALAITQIAAGITQTVKVVQLGDLQLLDTTKQITSVQSAASLVCDIVITVTLYVTLRSKKGPVRATNTMLKTLMVNAVNRGVVTAVAAAINLILFLAIPNTFYFFLGLVPSSKLYMNSMLATLNTRRHIAKITYDSENGWHSIPIGHLPSTSSGGRNNSSPATGSKGIDFDEPDSSISTRNIKPTIVDIRREVQSV</sequence>
<dbReference type="Pfam" id="PF20152">
    <property type="entry name" value="DUF6534"/>
    <property type="match status" value="1"/>
</dbReference>
<feature type="transmembrane region" description="Helical" evidence="2">
    <location>
        <begin position="91"/>
        <end position="110"/>
    </location>
</feature>
<dbReference type="InterPro" id="IPR045339">
    <property type="entry name" value="DUF6534"/>
</dbReference>
<gene>
    <name evidence="4" type="ORF">VKT23_011784</name>
</gene>
<keyword evidence="2" id="KW-0472">Membrane</keyword>
<evidence type="ECO:0000313" key="5">
    <source>
        <dbReference type="Proteomes" id="UP001498398"/>
    </source>
</evidence>
<feature type="transmembrane region" description="Helical" evidence="2">
    <location>
        <begin position="12"/>
        <end position="36"/>
    </location>
</feature>
<feature type="transmembrane region" description="Helical" evidence="2">
    <location>
        <begin position="225"/>
        <end position="246"/>
    </location>
</feature>
<proteinExistence type="predicted"/>
<keyword evidence="2" id="KW-0812">Transmembrane</keyword>